<name>A0AAD6VA88_9AGAR</name>
<dbReference type="PROSITE" id="PS50181">
    <property type="entry name" value="FBOX"/>
    <property type="match status" value="1"/>
</dbReference>
<proteinExistence type="predicted"/>
<dbReference type="AlphaFoldDB" id="A0AAD6VA88"/>
<feature type="domain" description="F-box" evidence="2">
    <location>
        <begin position="1"/>
        <end position="46"/>
    </location>
</feature>
<reference evidence="3" key="1">
    <citation type="submission" date="2023-03" db="EMBL/GenBank/DDBJ databases">
        <title>Massive genome expansion in bonnet fungi (Mycena s.s.) driven by repeated elements and novel gene families across ecological guilds.</title>
        <authorList>
            <consortium name="Lawrence Berkeley National Laboratory"/>
            <person name="Harder C.B."/>
            <person name="Miyauchi S."/>
            <person name="Viragh M."/>
            <person name="Kuo A."/>
            <person name="Thoen E."/>
            <person name="Andreopoulos B."/>
            <person name="Lu D."/>
            <person name="Skrede I."/>
            <person name="Drula E."/>
            <person name="Henrissat B."/>
            <person name="Morin E."/>
            <person name="Kohler A."/>
            <person name="Barry K."/>
            <person name="LaButti K."/>
            <person name="Morin E."/>
            <person name="Salamov A."/>
            <person name="Lipzen A."/>
            <person name="Mereny Z."/>
            <person name="Hegedus B."/>
            <person name="Baldrian P."/>
            <person name="Stursova M."/>
            <person name="Weitz H."/>
            <person name="Taylor A."/>
            <person name="Grigoriev I.V."/>
            <person name="Nagy L.G."/>
            <person name="Martin F."/>
            <person name="Kauserud H."/>
        </authorList>
    </citation>
    <scope>NUCLEOTIDE SEQUENCE</scope>
    <source>
        <strain evidence="3">9144</strain>
    </source>
</reference>
<dbReference type="SUPFAM" id="SSF50998">
    <property type="entry name" value="Quinoprotein alcohol dehydrogenase-like"/>
    <property type="match status" value="1"/>
</dbReference>
<dbReference type="CDD" id="cd09917">
    <property type="entry name" value="F-box_SF"/>
    <property type="match status" value="1"/>
</dbReference>
<dbReference type="Gene3D" id="1.20.1280.50">
    <property type="match status" value="1"/>
</dbReference>
<dbReference type="Pfam" id="PF12937">
    <property type="entry name" value="F-box-like"/>
    <property type="match status" value="1"/>
</dbReference>
<accession>A0AAD6VA88</accession>
<evidence type="ECO:0000313" key="4">
    <source>
        <dbReference type="Proteomes" id="UP001219525"/>
    </source>
</evidence>
<keyword evidence="1" id="KW-0732">Signal</keyword>
<evidence type="ECO:0000313" key="3">
    <source>
        <dbReference type="EMBL" id="KAJ7201353.1"/>
    </source>
</evidence>
<keyword evidence="4" id="KW-1185">Reference proteome</keyword>
<feature type="signal peptide" evidence="1">
    <location>
        <begin position="1"/>
        <end position="22"/>
    </location>
</feature>
<organism evidence="3 4">
    <name type="scientific">Mycena pura</name>
    <dbReference type="NCBI Taxonomy" id="153505"/>
    <lineage>
        <taxon>Eukaryota</taxon>
        <taxon>Fungi</taxon>
        <taxon>Dikarya</taxon>
        <taxon>Basidiomycota</taxon>
        <taxon>Agaricomycotina</taxon>
        <taxon>Agaricomycetes</taxon>
        <taxon>Agaricomycetidae</taxon>
        <taxon>Agaricales</taxon>
        <taxon>Marasmiineae</taxon>
        <taxon>Mycenaceae</taxon>
        <taxon>Mycena</taxon>
    </lineage>
</organism>
<dbReference type="SMART" id="SM00256">
    <property type="entry name" value="FBOX"/>
    <property type="match status" value="1"/>
</dbReference>
<dbReference type="EMBL" id="JARJCW010000059">
    <property type="protein sequence ID" value="KAJ7201353.1"/>
    <property type="molecule type" value="Genomic_DNA"/>
</dbReference>
<gene>
    <name evidence="3" type="ORF">GGX14DRAFT_371259</name>
</gene>
<dbReference type="InterPro" id="IPR036047">
    <property type="entry name" value="F-box-like_dom_sf"/>
</dbReference>
<dbReference type="SUPFAM" id="SSF81383">
    <property type="entry name" value="F-box domain"/>
    <property type="match status" value="1"/>
</dbReference>
<dbReference type="InterPro" id="IPR001810">
    <property type="entry name" value="F-box_dom"/>
</dbReference>
<evidence type="ECO:0000256" key="1">
    <source>
        <dbReference type="SAM" id="SignalP"/>
    </source>
</evidence>
<sequence length="551" mass="61532">MLHLPVDLIISILSYLPLSTLGSLASLSREWNKFIQLNDSVVFHNAANLHGFAPLAFVYADLENTLSRRALAGVSDWKSFCQSQLRIHRSWRGDESSSVTFHRCCMTKVHRIKVDEQRGFSIVTTQRDRKYGGLFVVDLYEDKVLWSLPQTYVRSYAHCEYDAGYLIFDRLATGEKEVWRLADEVDAAHPPPTFASPPDDAQRLISLEAARAYPSSTRGHFRPWALLKPPSYTRAFRFVYPTLIAAAECFLCFLWDIPTGSLVQTIEDTERSPAGGGPDLLADVNYVEISAQPDGHAFVCSSTGLRVFSRTSGRRVLEIESSKYSYADNTYAFAADGSDQRGWRRDSVLKPQPITHRVVLAPTDNRRLLDAFIAGSSTRRVYRLKTDLASASVVHVSACGSHFVALLMTSRLLVIPFFKRLITGDADMRDVALDIQLGSPVSMSRYMAFEHGRVAVATGTGVFIVTIDWDSAAAADRHAPHVVVHRAAWFNDPLALASVSCLQLSSTGLFINWPQHQDSGRTYRDEDLVPDAEFEAEFEMSLAADARPLRE</sequence>
<dbReference type="InterPro" id="IPR011047">
    <property type="entry name" value="Quinoprotein_ADH-like_sf"/>
</dbReference>
<dbReference type="Proteomes" id="UP001219525">
    <property type="component" value="Unassembled WGS sequence"/>
</dbReference>
<comment type="caution">
    <text evidence="3">The sequence shown here is derived from an EMBL/GenBank/DDBJ whole genome shotgun (WGS) entry which is preliminary data.</text>
</comment>
<feature type="chain" id="PRO_5042289135" description="F-box domain-containing protein" evidence="1">
    <location>
        <begin position="23"/>
        <end position="551"/>
    </location>
</feature>
<protein>
    <recommendedName>
        <fullName evidence="2">F-box domain-containing protein</fullName>
    </recommendedName>
</protein>
<evidence type="ECO:0000259" key="2">
    <source>
        <dbReference type="PROSITE" id="PS50181"/>
    </source>
</evidence>